<evidence type="ECO:0000256" key="3">
    <source>
        <dbReference type="ARBA" id="ARBA00023180"/>
    </source>
</evidence>
<accession>A0A930VRW1</accession>
<sequence length="536" mass="57992">MPQHHGQESFFVVGEGIVGTQLGGRHGDVPDPVTESVDPTAPAPRALAASEPPPFRFSRIGPKGEPLGPALTKKLAIAMVQGGGGQGDIPAGYTYLGQFVDHDLTFDRTDVELGEDVTPAQLVQGRSPRLDLDSLYGVGPANPASARFYEDDGLHLKVGDTIKIGPDASKKKHDLPRVAGARTALIPDPRNDENLIVAQTHMAMIRFHNKVVDDLASTPLAQRFRKARKLVTMHYQWLLRHDYLPRIVEPAVLDDVFTNGRKLVEPDAEPTAVPTMPLEFSVAAFRLGHSMIRDSYNWNRRFPGTGGSLFYMFDFSGLGGTLGGQLRLLSNWLADWRRMYDFAAGGHPELTPPGGVAKVNQAKRIDTLLTDPLRNLPPGTFNGPANIPFNDPRANLAFRNLTRARMVKLATGPQMVTKLNNKGVPITALTKAQLLDGNGGAALAGLTATQQDALTTKAPLWFYVLREAELNDGVLTGVGARIVAETFHRAMEGSNFSIVRNTNFAPSLGRGNTFEMTDLLLHAFGDAKGLNPLGGA</sequence>
<gene>
    <name evidence="5" type="ORF">ISU10_18250</name>
</gene>
<proteinExistence type="predicted"/>
<keyword evidence="3" id="KW-0325">Glycoprotein</keyword>
<keyword evidence="6" id="KW-1185">Reference proteome</keyword>
<dbReference type="Proteomes" id="UP000660668">
    <property type="component" value="Unassembled WGS sequence"/>
</dbReference>
<keyword evidence="2" id="KW-0964">Secreted</keyword>
<organism evidence="5 6">
    <name type="scientific">Nocardioides agariphilus</name>
    <dbReference type="NCBI Taxonomy" id="433664"/>
    <lineage>
        <taxon>Bacteria</taxon>
        <taxon>Bacillati</taxon>
        <taxon>Actinomycetota</taxon>
        <taxon>Actinomycetes</taxon>
        <taxon>Propionibacteriales</taxon>
        <taxon>Nocardioidaceae</taxon>
        <taxon>Nocardioides</taxon>
    </lineage>
</organism>
<dbReference type="PANTHER" id="PTHR11475:SF4">
    <property type="entry name" value="CHORION PEROXIDASE"/>
    <property type="match status" value="1"/>
</dbReference>
<protein>
    <submittedName>
        <fullName evidence="5">Heme peroxidase</fullName>
    </submittedName>
</protein>
<reference evidence="5" key="1">
    <citation type="submission" date="2020-11" db="EMBL/GenBank/DDBJ databases">
        <title>Nocardioides cynanchi sp. nov., isolated from soil of rhizosphere of Cynanchum wilfordii.</title>
        <authorList>
            <person name="Lee J.-S."/>
            <person name="Suh M.K."/>
            <person name="Kim J.-S."/>
        </authorList>
    </citation>
    <scope>NUCLEOTIDE SEQUENCE</scope>
    <source>
        <strain evidence="5">KCTC 19276</strain>
    </source>
</reference>
<dbReference type="InterPro" id="IPR037120">
    <property type="entry name" value="Haem_peroxidase_sf_animal"/>
</dbReference>
<dbReference type="Gene3D" id="1.10.640.10">
    <property type="entry name" value="Haem peroxidase domain superfamily, animal type"/>
    <property type="match status" value="1"/>
</dbReference>
<dbReference type="GO" id="GO:0006979">
    <property type="term" value="P:response to oxidative stress"/>
    <property type="evidence" value="ECO:0007669"/>
    <property type="project" value="InterPro"/>
</dbReference>
<evidence type="ECO:0000256" key="1">
    <source>
        <dbReference type="ARBA" id="ARBA00004613"/>
    </source>
</evidence>
<feature type="region of interest" description="Disordered" evidence="4">
    <location>
        <begin position="24"/>
        <end position="61"/>
    </location>
</feature>
<dbReference type="CDD" id="cd09819">
    <property type="entry name" value="An_peroxidase_bacterial_1"/>
    <property type="match status" value="1"/>
</dbReference>
<keyword evidence="5" id="KW-0575">Peroxidase</keyword>
<dbReference type="InterPro" id="IPR010255">
    <property type="entry name" value="Haem_peroxidase_sf"/>
</dbReference>
<dbReference type="Pfam" id="PF03098">
    <property type="entry name" value="An_peroxidase"/>
    <property type="match status" value="1"/>
</dbReference>
<dbReference type="SUPFAM" id="SSF48113">
    <property type="entry name" value="Heme-dependent peroxidases"/>
    <property type="match status" value="1"/>
</dbReference>
<dbReference type="AlphaFoldDB" id="A0A930VRW1"/>
<evidence type="ECO:0000313" key="6">
    <source>
        <dbReference type="Proteomes" id="UP000660668"/>
    </source>
</evidence>
<comment type="subcellular location">
    <subcellularLocation>
        <location evidence="1">Secreted</location>
    </subcellularLocation>
</comment>
<keyword evidence="5" id="KW-0560">Oxidoreductase</keyword>
<dbReference type="PANTHER" id="PTHR11475">
    <property type="entry name" value="OXIDASE/PEROXIDASE"/>
    <property type="match status" value="1"/>
</dbReference>
<evidence type="ECO:0000256" key="4">
    <source>
        <dbReference type="SAM" id="MobiDB-lite"/>
    </source>
</evidence>
<dbReference type="GO" id="GO:0005576">
    <property type="term" value="C:extracellular region"/>
    <property type="evidence" value="ECO:0007669"/>
    <property type="project" value="UniProtKB-SubCell"/>
</dbReference>
<dbReference type="InterPro" id="IPR019791">
    <property type="entry name" value="Haem_peroxidase_animal"/>
</dbReference>
<evidence type="ECO:0000256" key="2">
    <source>
        <dbReference type="ARBA" id="ARBA00022525"/>
    </source>
</evidence>
<dbReference type="GO" id="GO:0020037">
    <property type="term" value="F:heme binding"/>
    <property type="evidence" value="ECO:0007669"/>
    <property type="project" value="InterPro"/>
</dbReference>
<comment type="caution">
    <text evidence="5">The sequence shown here is derived from an EMBL/GenBank/DDBJ whole genome shotgun (WGS) entry which is preliminary data.</text>
</comment>
<name>A0A930VRW1_9ACTN</name>
<dbReference type="RefSeq" id="WP_194697859.1">
    <property type="nucleotide sequence ID" value="NZ_JADKPO010000030.1"/>
</dbReference>
<evidence type="ECO:0000313" key="5">
    <source>
        <dbReference type="EMBL" id="MBF4769715.1"/>
    </source>
</evidence>
<dbReference type="EMBL" id="JADKPO010000030">
    <property type="protein sequence ID" value="MBF4769715.1"/>
    <property type="molecule type" value="Genomic_DNA"/>
</dbReference>
<dbReference type="GO" id="GO:0004601">
    <property type="term" value="F:peroxidase activity"/>
    <property type="evidence" value="ECO:0007669"/>
    <property type="project" value="UniProtKB-KW"/>
</dbReference>